<evidence type="ECO:0000313" key="1">
    <source>
        <dbReference type="EMBL" id="NEB68569.1"/>
    </source>
</evidence>
<feature type="non-terminal residue" evidence="1">
    <location>
        <position position="1"/>
    </location>
</feature>
<dbReference type="Proteomes" id="UP000471648">
    <property type="component" value="Unassembled WGS sequence"/>
</dbReference>
<organism evidence="1 2">
    <name type="scientific">Streptomyces microflavus</name>
    <name type="common">Streptomyces lipmanii</name>
    <dbReference type="NCBI Taxonomy" id="1919"/>
    <lineage>
        <taxon>Bacteria</taxon>
        <taxon>Bacillati</taxon>
        <taxon>Actinomycetota</taxon>
        <taxon>Actinomycetes</taxon>
        <taxon>Kitasatosporales</taxon>
        <taxon>Streptomycetaceae</taxon>
        <taxon>Streptomyces</taxon>
    </lineage>
</organism>
<comment type="caution">
    <text evidence="1">The sequence shown here is derived from an EMBL/GenBank/DDBJ whole genome shotgun (WGS) entry which is preliminary data.</text>
</comment>
<sequence length="44" mass="4520">GDSSCLMHIGGGLSRIRSGTRTLHLARILAATRTTPDALTEAAA</sequence>
<evidence type="ECO:0000313" key="2">
    <source>
        <dbReference type="Proteomes" id="UP000471648"/>
    </source>
</evidence>
<proteinExistence type="predicted"/>
<dbReference type="EMBL" id="JAAGME010000687">
    <property type="protein sequence ID" value="NEB68569.1"/>
    <property type="molecule type" value="Genomic_DNA"/>
</dbReference>
<gene>
    <name evidence="1" type="ORF">G3I39_16165</name>
</gene>
<name>A0A6N9VBU3_STRMI</name>
<accession>A0A6N9VBU3</accession>
<protein>
    <submittedName>
        <fullName evidence="1">(Fe-S)-binding protein</fullName>
    </submittedName>
</protein>
<dbReference type="AlphaFoldDB" id="A0A6N9VBU3"/>
<reference evidence="1 2" key="1">
    <citation type="submission" date="2020-01" db="EMBL/GenBank/DDBJ databases">
        <title>Insect and environment-associated Actinomycetes.</title>
        <authorList>
            <person name="Currrie C."/>
            <person name="Chevrette M."/>
            <person name="Carlson C."/>
            <person name="Stubbendieck R."/>
            <person name="Wendt-Pienkowski E."/>
        </authorList>
    </citation>
    <scope>NUCLEOTIDE SEQUENCE [LARGE SCALE GENOMIC DNA]</scope>
    <source>
        <strain evidence="1 2">SID14438</strain>
    </source>
</reference>